<dbReference type="Proteomes" id="UP001244295">
    <property type="component" value="Unassembled WGS sequence"/>
</dbReference>
<dbReference type="AlphaFoldDB" id="A0AAW8DV65"/>
<evidence type="ECO:0000313" key="1">
    <source>
        <dbReference type="EMBL" id="MDP9923146.1"/>
    </source>
</evidence>
<proteinExistence type="predicted"/>
<evidence type="ECO:0000313" key="2">
    <source>
        <dbReference type="Proteomes" id="UP001244295"/>
    </source>
</evidence>
<dbReference type="EMBL" id="JAUSRR010000003">
    <property type="protein sequence ID" value="MDP9923146.1"/>
    <property type="molecule type" value="Genomic_DNA"/>
</dbReference>
<organism evidence="1 2">
    <name type="scientific">Variovorax boronicumulans</name>
    <dbReference type="NCBI Taxonomy" id="436515"/>
    <lineage>
        <taxon>Bacteria</taxon>
        <taxon>Pseudomonadati</taxon>
        <taxon>Pseudomonadota</taxon>
        <taxon>Betaproteobacteria</taxon>
        <taxon>Burkholderiales</taxon>
        <taxon>Comamonadaceae</taxon>
        <taxon>Variovorax</taxon>
    </lineage>
</organism>
<name>A0AAW8DV65_9BURK</name>
<reference evidence="1" key="1">
    <citation type="submission" date="2023-07" db="EMBL/GenBank/DDBJ databases">
        <title>Sorghum-associated microbial communities from plants grown in Nebraska, USA.</title>
        <authorList>
            <person name="Schachtman D."/>
        </authorList>
    </citation>
    <scope>NUCLEOTIDE SEQUENCE</scope>
    <source>
        <strain evidence="1">DS2795</strain>
    </source>
</reference>
<accession>A0AAW8DV65</accession>
<comment type="caution">
    <text evidence="1">The sequence shown here is derived from an EMBL/GenBank/DDBJ whole genome shotgun (WGS) entry which is preliminary data.</text>
</comment>
<sequence>MRVARPVDLVEPAEIAESGVVDQDVGRAPDARGGVSQRTRSIELAKICGDDLNLHALAGCCDRIENSRRRAVSTRSTPSAASSRAIAAPVPLAALVASVRFLMRAVVHERKVVLLVTRRGTKVKAMVGLARRPCDGWNRPGNGLIGDASAYMRGSYAICTTTLPLARPLST</sequence>
<protein>
    <submittedName>
        <fullName evidence="1">Uncharacterized protein</fullName>
    </submittedName>
</protein>
<dbReference type="RefSeq" id="WP_307636683.1">
    <property type="nucleotide sequence ID" value="NZ_JAUSRR010000003.1"/>
</dbReference>
<gene>
    <name evidence="1" type="ORF">J2W25_002167</name>
</gene>